<feature type="domain" description="SOCS box" evidence="4">
    <location>
        <begin position="286"/>
        <end position="333"/>
    </location>
</feature>
<keyword evidence="1" id="KW-0677">Repeat</keyword>
<dbReference type="InterPro" id="IPR001496">
    <property type="entry name" value="SOCS_box"/>
</dbReference>
<dbReference type="Gene3D" id="1.25.40.20">
    <property type="entry name" value="Ankyrin repeat-containing domain"/>
    <property type="match status" value="2"/>
</dbReference>
<evidence type="ECO:0000259" key="4">
    <source>
        <dbReference type="PROSITE" id="PS50225"/>
    </source>
</evidence>
<dbReference type="PROSITE" id="PS50225">
    <property type="entry name" value="SOCS"/>
    <property type="match status" value="1"/>
</dbReference>
<dbReference type="SUPFAM" id="SSF48403">
    <property type="entry name" value="Ankyrin repeat"/>
    <property type="match status" value="1"/>
</dbReference>
<reference evidence="5" key="1">
    <citation type="submission" date="2019-08" db="EMBL/GenBank/DDBJ databases">
        <title>The improved chromosome-level genome for the pearl oyster Pinctada fucata martensii using PacBio sequencing and Hi-C.</title>
        <authorList>
            <person name="Zheng Z."/>
        </authorList>
    </citation>
    <scope>NUCLEOTIDE SEQUENCE</scope>
    <source>
        <strain evidence="5">ZZ-2019</strain>
        <tissue evidence="5">Adductor muscle</tissue>
    </source>
</reference>
<dbReference type="SMART" id="SM00248">
    <property type="entry name" value="ANK"/>
    <property type="match status" value="7"/>
</dbReference>
<dbReference type="EMBL" id="VSWD01000005">
    <property type="protein sequence ID" value="KAK3103216.1"/>
    <property type="molecule type" value="Genomic_DNA"/>
</dbReference>
<evidence type="ECO:0000256" key="2">
    <source>
        <dbReference type="ARBA" id="ARBA00023043"/>
    </source>
</evidence>
<feature type="repeat" description="ANK" evidence="3">
    <location>
        <begin position="174"/>
        <end position="206"/>
    </location>
</feature>
<sequence>MAVNRYILSAIKKRDVDTALQLLLTPGYEVNAEFGSKYSKSTPLIYATKLGLLPIVDKLISLGADVNWEDKDKRTALHHACIKDNVEIIQLLLMSGANKYKSNEHGDQPIHESVINGNIPALEELLLAGVDINSRNSITKYTPLHLAVLYEQEHVVEYLLQNNAKVDLPTSKSEGEVAIHYAVQVKKPSLIGVLIRYGADINMMNSEGETPFSIAVQHCSFKMARMLISNGCDMNKYRYRSSFTIACLNNKQKIIRYLLSEGYQVSKDQSFRESIFLKLETTNPELLDFIYYQCCNPYSLKDICRKFFRRNLPDPLEDIVPKLELPKQLQNFIIADIIY</sequence>
<evidence type="ECO:0000256" key="3">
    <source>
        <dbReference type="PROSITE-ProRule" id="PRU00023"/>
    </source>
</evidence>
<feature type="repeat" description="ANK" evidence="3">
    <location>
        <begin position="207"/>
        <end position="239"/>
    </location>
</feature>
<evidence type="ECO:0000256" key="1">
    <source>
        <dbReference type="ARBA" id="ARBA00022737"/>
    </source>
</evidence>
<name>A0AA89C270_PINIB</name>
<comment type="caution">
    <text evidence="5">The sequence shown here is derived from an EMBL/GenBank/DDBJ whole genome shotgun (WGS) entry which is preliminary data.</text>
</comment>
<dbReference type="PANTHER" id="PTHR24171">
    <property type="entry name" value="ANKYRIN REPEAT DOMAIN-CONTAINING PROTEIN 39-RELATED"/>
    <property type="match status" value="1"/>
</dbReference>
<dbReference type="Pfam" id="PF12796">
    <property type="entry name" value="Ank_2"/>
    <property type="match status" value="2"/>
</dbReference>
<dbReference type="InterPro" id="IPR036036">
    <property type="entry name" value="SOCS_box-like_dom_sf"/>
</dbReference>
<feature type="repeat" description="ANK" evidence="3">
    <location>
        <begin position="139"/>
        <end position="171"/>
    </location>
</feature>
<dbReference type="GO" id="GO:0035556">
    <property type="term" value="P:intracellular signal transduction"/>
    <property type="evidence" value="ECO:0007669"/>
    <property type="project" value="InterPro"/>
</dbReference>
<evidence type="ECO:0000313" key="5">
    <source>
        <dbReference type="EMBL" id="KAK3103216.1"/>
    </source>
</evidence>
<keyword evidence="2 3" id="KW-0040">ANK repeat</keyword>
<dbReference type="Proteomes" id="UP001186944">
    <property type="component" value="Unassembled WGS sequence"/>
</dbReference>
<dbReference type="PANTHER" id="PTHR24171:SF9">
    <property type="entry name" value="ANKYRIN REPEAT DOMAIN-CONTAINING PROTEIN 39"/>
    <property type="match status" value="1"/>
</dbReference>
<dbReference type="InterPro" id="IPR036770">
    <property type="entry name" value="Ankyrin_rpt-contain_sf"/>
</dbReference>
<feature type="repeat" description="ANK" evidence="3">
    <location>
        <begin position="105"/>
        <end position="137"/>
    </location>
</feature>
<gene>
    <name evidence="5" type="ORF">FSP39_017509</name>
</gene>
<dbReference type="PROSITE" id="PS50088">
    <property type="entry name" value="ANK_REPEAT"/>
    <property type="match status" value="6"/>
</dbReference>
<dbReference type="PROSITE" id="PS50297">
    <property type="entry name" value="ANK_REP_REGION"/>
    <property type="match status" value="6"/>
</dbReference>
<dbReference type="SUPFAM" id="SSF158235">
    <property type="entry name" value="SOCS box-like"/>
    <property type="match status" value="1"/>
</dbReference>
<accession>A0AA89C270</accession>
<feature type="repeat" description="ANK" evidence="3">
    <location>
        <begin position="39"/>
        <end position="71"/>
    </location>
</feature>
<dbReference type="Pfam" id="PF07525">
    <property type="entry name" value="SOCS_box"/>
    <property type="match status" value="1"/>
</dbReference>
<feature type="repeat" description="ANK" evidence="3">
    <location>
        <begin position="72"/>
        <end position="104"/>
    </location>
</feature>
<dbReference type="Pfam" id="PF00023">
    <property type="entry name" value="Ank"/>
    <property type="match status" value="1"/>
</dbReference>
<proteinExistence type="predicted"/>
<organism evidence="5 6">
    <name type="scientific">Pinctada imbricata</name>
    <name type="common">Atlantic pearl-oyster</name>
    <name type="synonym">Pinctada martensii</name>
    <dbReference type="NCBI Taxonomy" id="66713"/>
    <lineage>
        <taxon>Eukaryota</taxon>
        <taxon>Metazoa</taxon>
        <taxon>Spiralia</taxon>
        <taxon>Lophotrochozoa</taxon>
        <taxon>Mollusca</taxon>
        <taxon>Bivalvia</taxon>
        <taxon>Autobranchia</taxon>
        <taxon>Pteriomorphia</taxon>
        <taxon>Pterioida</taxon>
        <taxon>Pterioidea</taxon>
        <taxon>Pteriidae</taxon>
        <taxon>Pinctada</taxon>
    </lineage>
</organism>
<protein>
    <recommendedName>
        <fullName evidence="4">SOCS box domain-containing protein</fullName>
    </recommendedName>
</protein>
<dbReference type="InterPro" id="IPR002110">
    <property type="entry name" value="Ankyrin_rpt"/>
</dbReference>
<evidence type="ECO:0000313" key="6">
    <source>
        <dbReference type="Proteomes" id="UP001186944"/>
    </source>
</evidence>
<dbReference type="AlphaFoldDB" id="A0AA89C270"/>
<keyword evidence="6" id="KW-1185">Reference proteome</keyword>